<name>A0AAV2P9Z7_9HYME</name>
<feature type="compositionally biased region" description="Basic and acidic residues" evidence="1">
    <location>
        <begin position="134"/>
        <end position="164"/>
    </location>
</feature>
<dbReference type="EMBL" id="OZ034832">
    <property type="protein sequence ID" value="CAL1688788.1"/>
    <property type="molecule type" value="Genomic_DNA"/>
</dbReference>
<evidence type="ECO:0000256" key="2">
    <source>
        <dbReference type="SAM" id="SignalP"/>
    </source>
</evidence>
<keyword evidence="2" id="KW-0732">Signal</keyword>
<sequence>MRNRLYDYICIFILLEILQPISHAKIVDDTRRTKREISVAEVASQPRGNDNYGREVSLEKGNNGEKDDTYLREKRKISKRSADPVIRQSNAERSIDIASRLRNSNEESDYAEEEAGEEKREAGDKDVDASDLVRSPRDVNVEKYADQDERSSLYDDYEAKDVAKRGVLGGPGDYEEAEDDSPGILEDTAALEEREDEGAKRDTRESDSRMKRDRETISETLDKSESRDPAKSEEPKVAENPLTSEVSRVESSKSFNRRASPPGDPASTIKGSAGSNDVISRSSDSTENEEPTSVITSSDKDEGSNAEYGKRVEEEIQRKIESIKEEIKRDIEAQQRIRDIEENNVRFDELRDQEDEGRQRDFEGEPIEKRQLKRSIREIAAPSSSSERSNEKRCLKGERRDKLQRRSSEESENLKRRFAVNRDKSPSGQAPSMGLVKRKRERVRQTFLVNNDRAKRRRSRSYTSPSDRTAARPENELFTDLNSYRHTDDGMLQASSPVAGEDEIKDGEMQNPAAERSNSLASLTGSSQELSPRLAREYKEAFGGLQSEPGSALARFKRIKRVLGGPDAKI</sequence>
<proteinExistence type="predicted"/>
<dbReference type="Proteomes" id="UP001497644">
    <property type="component" value="Chromosome 9"/>
</dbReference>
<feature type="chain" id="PRO_5043864437" evidence="2">
    <location>
        <begin position="25"/>
        <end position="570"/>
    </location>
</feature>
<feature type="compositionally biased region" description="Basic and acidic residues" evidence="1">
    <location>
        <begin position="197"/>
        <end position="237"/>
    </location>
</feature>
<reference evidence="3" key="1">
    <citation type="submission" date="2024-04" db="EMBL/GenBank/DDBJ databases">
        <authorList>
            <consortium name="Molecular Ecology Group"/>
        </authorList>
    </citation>
    <scope>NUCLEOTIDE SEQUENCE</scope>
</reference>
<evidence type="ECO:0000313" key="4">
    <source>
        <dbReference type="Proteomes" id="UP001497644"/>
    </source>
</evidence>
<feature type="compositionally biased region" description="Basic and acidic residues" evidence="1">
    <location>
        <begin position="326"/>
        <end position="370"/>
    </location>
</feature>
<feature type="compositionally biased region" description="Basic and acidic residues" evidence="1">
    <location>
        <begin position="117"/>
        <end position="128"/>
    </location>
</feature>
<feature type="compositionally biased region" description="Acidic residues" evidence="1">
    <location>
        <begin position="106"/>
        <end position="116"/>
    </location>
</feature>
<feature type="compositionally biased region" description="Polar residues" evidence="1">
    <location>
        <begin position="269"/>
        <end position="297"/>
    </location>
</feature>
<organism evidence="3 4">
    <name type="scientific">Lasius platythorax</name>
    <dbReference type="NCBI Taxonomy" id="488582"/>
    <lineage>
        <taxon>Eukaryota</taxon>
        <taxon>Metazoa</taxon>
        <taxon>Ecdysozoa</taxon>
        <taxon>Arthropoda</taxon>
        <taxon>Hexapoda</taxon>
        <taxon>Insecta</taxon>
        <taxon>Pterygota</taxon>
        <taxon>Neoptera</taxon>
        <taxon>Endopterygota</taxon>
        <taxon>Hymenoptera</taxon>
        <taxon>Apocrita</taxon>
        <taxon>Aculeata</taxon>
        <taxon>Formicoidea</taxon>
        <taxon>Formicidae</taxon>
        <taxon>Formicinae</taxon>
        <taxon>Lasius</taxon>
        <taxon>Lasius</taxon>
    </lineage>
</organism>
<feature type="signal peptide" evidence="2">
    <location>
        <begin position="1"/>
        <end position="24"/>
    </location>
</feature>
<feature type="region of interest" description="Disordered" evidence="1">
    <location>
        <begin position="39"/>
        <end position="314"/>
    </location>
</feature>
<evidence type="ECO:0000313" key="3">
    <source>
        <dbReference type="EMBL" id="CAL1688788.1"/>
    </source>
</evidence>
<feature type="compositionally biased region" description="Basic and acidic residues" evidence="1">
    <location>
        <begin position="388"/>
        <end position="425"/>
    </location>
</feature>
<feature type="compositionally biased region" description="Polar residues" evidence="1">
    <location>
        <begin position="516"/>
        <end position="530"/>
    </location>
</feature>
<keyword evidence="4" id="KW-1185">Reference proteome</keyword>
<feature type="compositionally biased region" description="Basic and acidic residues" evidence="1">
    <location>
        <begin position="52"/>
        <end position="72"/>
    </location>
</feature>
<protein>
    <submittedName>
        <fullName evidence="3">Uncharacterized protein</fullName>
    </submittedName>
</protein>
<accession>A0AAV2P9Z7</accession>
<dbReference type="AlphaFoldDB" id="A0AAV2P9Z7"/>
<gene>
    <name evidence="3" type="ORF">LPLAT_LOCUS13839</name>
</gene>
<feature type="region of interest" description="Disordered" evidence="1">
    <location>
        <begin position="326"/>
        <end position="530"/>
    </location>
</feature>
<evidence type="ECO:0000256" key="1">
    <source>
        <dbReference type="SAM" id="MobiDB-lite"/>
    </source>
</evidence>
<feature type="compositionally biased region" description="Basic and acidic residues" evidence="1">
    <location>
        <begin position="298"/>
        <end position="314"/>
    </location>
</feature>